<dbReference type="Pfam" id="PF00375">
    <property type="entry name" value="SDF"/>
    <property type="match status" value="1"/>
</dbReference>
<gene>
    <name evidence="7" type="ORF">C5L14_01035</name>
</gene>
<accession>A0A2S9QIM8</accession>
<keyword evidence="5 6" id="KW-0472">Membrane</keyword>
<dbReference type="PANTHER" id="PTHR42865">
    <property type="entry name" value="PROTON/GLUTAMATE-ASPARTATE SYMPORTER"/>
    <property type="match status" value="1"/>
</dbReference>
<feature type="transmembrane region" description="Helical" evidence="6">
    <location>
        <begin position="328"/>
        <end position="349"/>
    </location>
</feature>
<feature type="transmembrane region" description="Helical" evidence="6">
    <location>
        <begin position="211"/>
        <end position="235"/>
    </location>
</feature>
<evidence type="ECO:0000256" key="1">
    <source>
        <dbReference type="ARBA" id="ARBA00004141"/>
    </source>
</evidence>
<evidence type="ECO:0000313" key="7">
    <source>
        <dbReference type="EMBL" id="PRH89208.1"/>
    </source>
</evidence>
<evidence type="ECO:0000256" key="4">
    <source>
        <dbReference type="ARBA" id="ARBA00022989"/>
    </source>
</evidence>
<dbReference type="OrthoDB" id="9766690at2"/>
<proteinExistence type="predicted"/>
<feature type="transmembrane region" description="Helical" evidence="6">
    <location>
        <begin position="181"/>
        <end position="199"/>
    </location>
</feature>
<dbReference type="Gene3D" id="1.10.3860.10">
    <property type="entry name" value="Sodium:dicarboxylate symporter"/>
    <property type="match status" value="1"/>
</dbReference>
<dbReference type="GO" id="GO:0005886">
    <property type="term" value="C:plasma membrane"/>
    <property type="evidence" value="ECO:0007669"/>
    <property type="project" value="TreeGrafter"/>
</dbReference>
<dbReference type="PRINTS" id="PR00173">
    <property type="entry name" value="EDTRNSPORT"/>
</dbReference>
<evidence type="ECO:0000256" key="5">
    <source>
        <dbReference type="ARBA" id="ARBA00023136"/>
    </source>
</evidence>
<dbReference type="PANTHER" id="PTHR42865:SF10">
    <property type="entry name" value="SODIUM:DICARBOXYLATE SYMPORTER FAMILY PROTEIN"/>
    <property type="match status" value="1"/>
</dbReference>
<comment type="subcellular location">
    <subcellularLocation>
        <location evidence="1">Membrane</location>
        <topology evidence="1">Multi-pass membrane protein</topology>
    </subcellularLocation>
</comment>
<evidence type="ECO:0000256" key="6">
    <source>
        <dbReference type="SAM" id="Phobius"/>
    </source>
</evidence>
<name>A0A2S9QIM8_9HYPH</name>
<protein>
    <submittedName>
        <fullName evidence="7">Sodium:dicarboxylate symporter</fullName>
    </submittedName>
</protein>
<evidence type="ECO:0000313" key="8">
    <source>
        <dbReference type="Proteomes" id="UP000237682"/>
    </source>
</evidence>
<keyword evidence="2" id="KW-0813">Transport</keyword>
<keyword evidence="4 6" id="KW-1133">Transmembrane helix</keyword>
<feature type="transmembrane region" description="Helical" evidence="6">
    <location>
        <begin position="361"/>
        <end position="381"/>
    </location>
</feature>
<dbReference type="InterPro" id="IPR001991">
    <property type="entry name" value="Na-dicarboxylate_symporter"/>
</dbReference>
<feature type="transmembrane region" description="Helical" evidence="6">
    <location>
        <begin position="247"/>
        <end position="274"/>
    </location>
</feature>
<feature type="transmembrane region" description="Helical" evidence="6">
    <location>
        <begin position="286"/>
        <end position="308"/>
    </location>
</feature>
<dbReference type="Proteomes" id="UP000237682">
    <property type="component" value="Unassembled WGS sequence"/>
</dbReference>
<dbReference type="GO" id="GO:0015293">
    <property type="term" value="F:symporter activity"/>
    <property type="evidence" value="ECO:0007669"/>
    <property type="project" value="InterPro"/>
</dbReference>
<comment type="caution">
    <text evidence="7">The sequence shown here is derived from an EMBL/GenBank/DDBJ whole genome shotgun (WGS) entry which is preliminary data.</text>
</comment>
<feature type="transmembrane region" description="Helical" evidence="6">
    <location>
        <begin position="89"/>
        <end position="115"/>
    </location>
</feature>
<keyword evidence="3 6" id="KW-0812">Transmembrane</keyword>
<dbReference type="SUPFAM" id="SSF118215">
    <property type="entry name" value="Proton glutamate symport protein"/>
    <property type="match status" value="1"/>
</dbReference>
<feature type="transmembrane region" description="Helical" evidence="6">
    <location>
        <begin position="27"/>
        <end position="44"/>
    </location>
</feature>
<organism evidence="7 8">
    <name type="scientific">Labrys okinawensis</name>
    <dbReference type="NCBI Taxonomy" id="346911"/>
    <lineage>
        <taxon>Bacteria</taxon>
        <taxon>Pseudomonadati</taxon>
        <taxon>Pseudomonadota</taxon>
        <taxon>Alphaproteobacteria</taxon>
        <taxon>Hyphomicrobiales</taxon>
        <taxon>Xanthobacteraceae</taxon>
        <taxon>Labrys</taxon>
    </lineage>
</organism>
<dbReference type="AlphaFoldDB" id="A0A2S9QIM8"/>
<evidence type="ECO:0000256" key="3">
    <source>
        <dbReference type="ARBA" id="ARBA00022692"/>
    </source>
</evidence>
<evidence type="ECO:0000256" key="2">
    <source>
        <dbReference type="ARBA" id="ARBA00022448"/>
    </source>
</evidence>
<dbReference type="InterPro" id="IPR036458">
    <property type="entry name" value="Na:dicarbo_symporter_sf"/>
</dbReference>
<feature type="transmembrane region" description="Helical" evidence="6">
    <location>
        <begin position="56"/>
        <end position="77"/>
    </location>
</feature>
<keyword evidence="8" id="KW-1185">Reference proteome</keyword>
<dbReference type="EMBL" id="PUEJ01000001">
    <property type="protein sequence ID" value="PRH89208.1"/>
    <property type="molecule type" value="Genomic_DNA"/>
</dbReference>
<sequence length="458" mass="48644">MSSVSLPSEHKSWTWNAGLRRISQSPWTVIASVVLGALCGAYLPDFAKSLAPISDAYLNLLKMIVLPLIVSATVFAIKSMTRDPQTAAYLSKVVMAIVVVSVATVAITGTVTLLLKPGVITDVQERIQLGTVLNSRGPVGTDLQMTLAPPSQAAPDQGAFSGLLELIPSNIFNSLSVGNTMQVLVFCLLFGIGIGRVPAATSVSFANALETIYRACLIMTGWFNVLLPLASFAIIASQTASTGVEPLMLMVGFILTFAIATGIIIMISLLVVWLRSGETLWATFKAHQPLFMIAIATRSSTASIPWIISLVGERLRFNRIVVEMLVPLHVTMLRTGPIMLFVCGSLFIAQLYGRSLSTNDYIYIAGASILVGLTTAGMSGAVTLSQMAILCAHLNLPFEAPFVLFLTIDALTDTMRTLTVVSTIAAATAAIAPRDSAQHPIDESEGFALNVPKAEAAA</sequence>
<reference evidence="7 8" key="1">
    <citation type="submission" date="2018-02" db="EMBL/GenBank/DDBJ databases">
        <title>Whole genome sequencing of endophytic bacterium.</title>
        <authorList>
            <person name="Eedara R."/>
            <person name="Podile A.R."/>
        </authorList>
    </citation>
    <scope>NUCLEOTIDE SEQUENCE [LARGE SCALE GENOMIC DNA]</scope>
    <source>
        <strain evidence="7 8">RP1T</strain>
    </source>
</reference>